<organism evidence="1 2">
    <name type="scientific">Flavobacterium crocinum</name>
    <dbReference type="NCBI Taxonomy" id="2183896"/>
    <lineage>
        <taxon>Bacteria</taxon>
        <taxon>Pseudomonadati</taxon>
        <taxon>Bacteroidota</taxon>
        <taxon>Flavobacteriia</taxon>
        <taxon>Flavobacteriales</taxon>
        <taxon>Flavobacteriaceae</taxon>
        <taxon>Flavobacterium</taxon>
    </lineage>
</organism>
<dbReference type="KEGG" id="fcr:HYN56_09830"/>
<name>A0A2S1YKB3_9FLAO</name>
<gene>
    <name evidence="1" type="ORF">HYN56_09830</name>
</gene>
<evidence type="ECO:0000313" key="2">
    <source>
        <dbReference type="Proteomes" id="UP000245250"/>
    </source>
</evidence>
<accession>A0A2S1YKB3</accession>
<dbReference type="RefSeq" id="WP_109192013.1">
    <property type="nucleotide sequence ID" value="NZ_CP029255.1"/>
</dbReference>
<evidence type="ECO:0000313" key="1">
    <source>
        <dbReference type="EMBL" id="AWK04514.1"/>
    </source>
</evidence>
<reference evidence="1 2" key="1">
    <citation type="submission" date="2018-05" db="EMBL/GenBank/DDBJ databases">
        <title>Genome sequencing of Flavobacterium sp. HYN0056.</title>
        <authorList>
            <person name="Yi H."/>
            <person name="Baek C."/>
        </authorList>
    </citation>
    <scope>NUCLEOTIDE SEQUENCE [LARGE SCALE GENOMIC DNA]</scope>
    <source>
        <strain evidence="1 2">HYN0056</strain>
    </source>
</reference>
<dbReference type="AlphaFoldDB" id="A0A2S1YKB3"/>
<keyword evidence="2" id="KW-1185">Reference proteome</keyword>
<dbReference type="OrthoDB" id="1348887at2"/>
<proteinExistence type="predicted"/>
<dbReference type="EMBL" id="CP029255">
    <property type="protein sequence ID" value="AWK04514.1"/>
    <property type="molecule type" value="Genomic_DNA"/>
</dbReference>
<dbReference type="Proteomes" id="UP000245250">
    <property type="component" value="Chromosome"/>
</dbReference>
<sequence>MENNNLEKFKIKVFNTLKKKNELRYLDYEIDLSKNRSRFNFGNDIYLEFDHKIFVYYKEEEVLNNSGYGKRQYLSRENTLREFDSIEDAFDYIEYLQNIIACKQLEQFFYFEFKVRNQSLFQNFSFKIVNNKSTDDYIIRIDSSGSDFYIVICFFATYEFKVDFTPTDENWVKHKIKRYNHIDDLIANLECFTSYDLITIEESGRDMF</sequence>
<protein>
    <submittedName>
        <fullName evidence="1">Uncharacterized protein</fullName>
    </submittedName>
</protein>